<dbReference type="Pfam" id="PF19295">
    <property type="entry name" value="SufBD_N"/>
    <property type="match status" value="1"/>
</dbReference>
<reference evidence="4 5" key="1">
    <citation type="submission" date="2023-02" db="EMBL/GenBank/DDBJ databases">
        <title>Genome Sequence of L. cardiaca H63T.</title>
        <authorList>
            <person name="Lopez A.E."/>
            <person name="Cianciotto N.P."/>
        </authorList>
    </citation>
    <scope>NUCLEOTIDE SEQUENCE [LARGE SCALE GENOMIC DNA]</scope>
    <source>
        <strain evidence="4 5">H63</strain>
    </source>
</reference>
<evidence type="ECO:0000256" key="1">
    <source>
        <dbReference type="ARBA" id="ARBA00043967"/>
    </source>
</evidence>
<dbReference type="PANTHER" id="PTHR43575">
    <property type="entry name" value="PROTEIN ABCI7, CHLOROPLASTIC"/>
    <property type="match status" value="1"/>
</dbReference>
<dbReference type="InterPro" id="IPR037284">
    <property type="entry name" value="SUF_FeS_clus_asmbl_SufBD_sf"/>
</dbReference>
<dbReference type="NCBIfam" id="TIGR01981">
    <property type="entry name" value="sufD"/>
    <property type="match status" value="1"/>
</dbReference>
<name>A0ABY8ASA2_9GAMM</name>
<dbReference type="PANTHER" id="PTHR43575:SF1">
    <property type="entry name" value="PROTEIN ABCI7, CHLOROPLASTIC"/>
    <property type="match status" value="1"/>
</dbReference>
<dbReference type="InterPro" id="IPR011542">
    <property type="entry name" value="SUF_FeS_clus_asmbl_SufD"/>
</dbReference>
<dbReference type="SUPFAM" id="SSF101960">
    <property type="entry name" value="Stabilizer of iron transporter SufD"/>
    <property type="match status" value="1"/>
</dbReference>
<evidence type="ECO:0000259" key="2">
    <source>
        <dbReference type="Pfam" id="PF01458"/>
    </source>
</evidence>
<feature type="domain" description="SUF system FeS cluster assembly SufBD N-terminal" evidence="3">
    <location>
        <begin position="8"/>
        <end position="158"/>
    </location>
</feature>
<dbReference type="Proteomes" id="UP001222087">
    <property type="component" value="Chromosome"/>
</dbReference>
<dbReference type="InterPro" id="IPR055346">
    <property type="entry name" value="Fe-S_cluster_assembly_SufBD"/>
</dbReference>
<comment type="similarity">
    <text evidence="1">Belongs to the iron-sulfur cluster assembly SufBD family.</text>
</comment>
<accession>A0ABY8ASA2</accession>
<organism evidence="4 5">
    <name type="scientific">Legionella cardiaca</name>
    <dbReference type="NCBI Taxonomy" id="1071983"/>
    <lineage>
        <taxon>Bacteria</taxon>
        <taxon>Pseudomonadati</taxon>
        <taxon>Pseudomonadota</taxon>
        <taxon>Gammaproteobacteria</taxon>
        <taxon>Legionellales</taxon>
        <taxon>Legionellaceae</taxon>
        <taxon>Legionella</taxon>
    </lineage>
</organism>
<evidence type="ECO:0000259" key="3">
    <source>
        <dbReference type="Pfam" id="PF19295"/>
    </source>
</evidence>
<feature type="domain" description="SUF system FeS cluster assembly SufBD core" evidence="2">
    <location>
        <begin position="165"/>
        <end position="394"/>
    </location>
</feature>
<dbReference type="RefSeq" id="WP_275087996.1">
    <property type="nucleotide sequence ID" value="NZ_CP119078.1"/>
</dbReference>
<dbReference type="InterPro" id="IPR000825">
    <property type="entry name" value="SUF_FeS_clus_asmbl_SufBD_core"/>
</dbReference>
<dbReference type="InterPro" id="IPR045595">
    <property type="entry name" value="SufBD_N"/>
</dbReference>
<gene>
    <name evidence="4" type="primary">sufD</name>
    <name evidence="4" type="ORF">PXX05_09540</name>
</gene>
<dbReference type="Pfam" id="PF01458">
    <property type="entry name" value="SUFBD_core"/>
    <property type="match status" value="1"/>
</dbReference>
<dbReference type="EMBL" id="CP119078">
    <property type="protein sequence ID" value="WED42171.1"/>
    <property type="molecule type" value="Genomic_DNA"/>
</dbReference>
<evidence type="ECO:0000313" key="5">
    <source>
        <dbReference type="Proteomes" id="UP001222087"/>
    </source>
</evidence>
<proteinExistence type="inferred from homology"/>
<evidence type="ECO:0000313" key="4">
    <source>
        <dbReference type="EMBL" id="WED42171.1"/>
    </source>
</evidence>
<sequence>MSEILDFFQKQAKERLSTIPWIAELQTKSLQELSDYGFPNRHHEDWKYTVVDALLQQQFSVLKTHEAVEVAKSDLPFKNQIIIQNGLILGLDELAKQLPAGVLLQPLSHALTQHEDKLKPYFDKLVKHEHGFHALNTALWHTGVVIYVPAGVSIEEPIVLSHWQDKEQALHARHLIIMETGSQATIIEEYRGAEGTNYFTNTITEVRTAPHAKLTHYKLQRESRTAYHIGQISVRQERNSQFDSHSLSLGGKLVRSDINLYLQEEGAKCLMNGIYAPTEGQHIDHHTIVHHLVPNCQSEQDYKGILAGRSRAVFNGKVIVAKNAQHTQAKQQNKNLLLSAQAEIDTKPQLEIFADDVVCTHGATVGQLDEDALFYLATRGINRQEASSYLIHAFAAENLRLVPHQTLADWMGALLNQQLR</sequence>
<keyword evidence="5" id="KW-1185">Reference proteome</keyword>
<protein>
    <submittedName>
        <fullName evidence="4">Fe-S cluster assembly protein SufD</fullName>
    </submittedName>
</protein>